<evidence type="ECO:0000256" key="1">
    <source>
        <dbReference type="SAM" id="SignalP"/>
    </source>
</evidence>
<feature type="signal peptide" evidence="1">
    <location>
        <begin position="1"/>
        <end position="29"/>
    </location>
</feature>
<dbReference type="EMBL" id="JABCLD010001795">
    <property type="protein sequence ID" value="NMU27115.1"/>
    <property type="molecule type" value="Genomic_DNA"/>
</dbReference>
<feature type="chain" id="PRO_5031032719" evidence="1">
    <location>
        <begin position="30"/>
        <end position="89"/>
    </location>
</feature>
<evidence type="ECO:0000313" key="3">
    <source>
        <dbReference type="Proteomes" id="UP000555836"/>
    </source>
</evidence>
<proteinExistence type="predicted"/>
<comment type="caution">
    <text evidence="2">The sequence shown here is derived from an EMBL/GenBank/DDBJ whole genome shotgun (WGS) entry which is preliminary data.</text>
</comment>
<accession>A0A7Y0S667</accession>
<name>A0A7Y0S667_VIBPH</name>
<gene>
    <name evidence="2" type="ORF">HKB21_16010</name>
</gene>
<keyword evidence="1" id="KW-0732">Signal</keyword>
<feature type="non-terminal residue" evidence="2">
    <location>
        <position position="89"/>
    </location>
</feature>
<organism evidence="2 3">
    <name type="scientific">Vibrio parahaemolyticus</name>
    <dbReference type="NCBI Taxonomy" id="670"/>
    <lineage>
        <taxon>Bacteria</taxon>
        <taxon>Pseudomonadati</taxon>
        <taxon>Pseudomonadota</taxon>
        <taxon>Gammaproteobacteria</taxon>
        <taxon>Vibrionales</taxon>
        <taxon>Vibrionaceae</taxon>
        <taxon>Vibrio</taxon>
    </lineage>
</organism>
<dbReference type="Proteomes" id="UP000555836">
    <property type="component" value="Unassembled WGS sequence"/>
</dbReference>
<protein>
    <submittedName>
        <fullName evidence="2">DUF1800 domain-containing protein</fullName>
    </submittedName>
</protein>
<evidence type="ECO:0000313" key="2">
    <source>
        <dbReference type="EMBL" id="NMU27115.1"/>
    </source>
</evidence>
<sequence length="89" mass="10146">MRRQKLNKISAWVLGLAILLLSHVPNVSAQIQQSPSDQTVARFLYQTSFGPTPALINEVRENGLEDWIQKQINLPATYHQPLYQTPFSK</sequence>
<dbReference type="AlphaFoldDB" id="A0A7Y0S667"/>
<reference evidence="2 3" key="1">
    <citation type="submission" date="2020-04" db="EMBL/GenBank/DDBJ databases">
        <title>Whole-genome sequencing of Vibrio spp. from China reveals different genetic environments of blaCTX-M-14 among diverse lineages.</title>
        <authorList>
            <person name="Zheng Z."/>
            <person name="Ye L."/>
            <person name="Chen S."/>
        </authorList>
    </citation>
    <scope>NUCLEOTIDE SEQUENCE [LARGE SCALE GENOMIC DNA]</scope>
    <source>
        <strain evidence="2 3">Vb0574</strain>
    </source>
</reference>